<gene>
    <name evidence="1" type="ORF">ACFO9K_21795</name>
</gene>
<protein>
    <submittedName>
        <fullName evidence="1">Uncharacterized protein</fullName>
    </submittedName>
</protein>
<dbReference type="GeneID" id="73047560"/>
<proteinExistence type="predicted"/>
<reference evidence="1 2" key="1">
    <citation type="journal article" date="2019" name="Int. J. Syst. Evol. Microbiol.">
        <title>The Global Catalogue of Microorganisms (GCM) 10K type strain sequencing project: providing services to taxonomists for standard genome sequencing and annotation.</title>
        <authorList>
            <consortium name="The Broad Institute Genomics Platform"/>
            <consortium name="The Broad Institute Genome Sequencing Center for Infectious Disease"/>
            <person name="Wu L."/>
            <person name="Ma J."/>
        </authorList>
    </citation>
    <scope>NUCLEOTIDE SEQUENCE [LARGE SCALE GENOMIC DNA]</scope>
    <source>
        <strain evidence="1 2">XZYJ18</strain>
    </source>
</reference>
<dbReference type="RefSeq" id="WP_254270489.1">
    <property type="nucleotide sequence ID" value="NZ_CP100402.1"/>
</dbReference>
<organism evidence="1 2">
    <name type="scientific">Halorussus aquaticus</name>
    <dbReference type="NCBI Taxonomy" id="2953748"/>
    <lineage>
        <taxon>Archaea</taxon>
        <taxon>Methanobacteriati</taxon>
        <taxon>Methanobacteriota</taxon>
        <taxon>Stenosarchaea group</taxon>
        <taxon>Halobacteria</taxon>
        <taxon>Halobacteriales</taxon>
        <taxon>Haladaptataceae</taxon>
        <taxon>Halorussus</taxon>
    </lineage>
</organism>
<evidence type="ECO:0000313" key="1">
    <source>
        <dbReference type="EMBL" id="MFC4826887.1"/>
    </source>
</evidence>
<sequence length="391" mass="43154">MVAVWSYPWRLLSRDPAETRREFAEMGVTSVTVAAHYHSIRTLDPRAENGLFESYEGGCYFDPDRGAFADTSVDPPVNEVDGRADPFGDVVELLRESGIDVNAWLVCFHNSKLGAENPVLRVQSAFGDDHEHAFCPSQPAVRAYFEDVARSLAEYDIEAINLESLGFPSAFHGHGATFGHAKNQVVSGTAEEILVSQCFCSACRERAADHPVDFDRARTTVRSIVRDVVSEPTPQVSSLERLVADRPVLEDLFDFRASVIETFVEGVAAASGGVDLTYSASDGLGRDPNDGWPAGVVLDRIRPYLDRIVALCYTDDRELARRRVRRYREAVDVPVDAGVTLDPDVAETETEWRGIVDGVSDLADEVHVYNHALMSDAHRDWFDAAAPHLGQ</sequence>
<accession>A0ABD5Q8S2</accession>
<keyword evidence="2" id="KW-1185">Reference proteome</keyword>
<dbReference type="EMBL" id="JBHSHT010000004">
    <property type="protein sequence ID" value="MFC4826887.1"/>
    <property type="molecule type" value="Genomic_DNA"/>
</dbReference>
<dbReference type="Gene3D" id="3.20.20.80">
    <property type="entry name" value="Glycosidases"/>
    <property type="match status" value="1"/>
</dbReference>
<name>A0ABD5Q8S2_9EURY</name>
<dbReference type="AlphaFoldDB" id="A0ABD5Q8S2"/>
<dbReference type="Proteomes" id="UP001595945">
    <property type="component" value="Unassembled WGS sequence"/>
</dbReference>
<comment type="caution">
    <text evidence="1">The sequence shown here is derived from an EMBL/GenBank/DDBJ whole genome shotgun (WGS) entry which is preliminary data.</text>
</comment>
<evidence type="ECO:0000313" key="2">
    <source>
        <dbReference type="Proteomes" id="UP001595945"/>
    </source>
</evidence>